<dbReference type="InterPro" id="IPR001921">
    <property type="entry name" value="Ribosomal_eL8_euk"/>
</dbReference>
<dbReference type="EMBL" id="JH370145">
    <property type="protein sequence ID" value="ELA41382.1"/>
    <property type="molecule type" value="Genomic_DNA"/>
</dbReference>
<dbReference type="Proteomes" id="UP000011082">
    <property type="component" value="Unassembled WGS sequence"/>
</dbReference>
<dbReference type="PRINTS" id="PR00882">
    <property type="entry name" value="RIBOSOMALL7A"/>
</dbReference>
<evidence type="ECO:0000256" key="4">
    <source>
        <dbReference type="RuleBase" id="RU367042"/>
    </source>
</evidence>
<dbReference type="InterPro" id="IPR004038">
    <property type="entry name" value="Ribosomal_eL8/eL30/eS12/Gad45"/>
</dbReference>
<protein>
    <recommendedName>
        <fullName evidence="4">60S ribosomal protein L8</fullName>
    </recommendedName>
</protein>
<keyword evidence="7" id="KW-1185">Reference proteome</keyword>
<dbReference type="SUPFAM" id="SSF55315">
    <property type="entry name" value="L30e-like"/>
    <property type="match status" value="1"/>
</dbReference>
<dbReference type="PANTHER" id="PTHR23105">
    <property type="entry name" value="RIBOSOMAL PROTEIN L7AE FAMILY MEMBER"/>
    <property type="match status" value="1"/>
</dbReference>
<dbReference type="GeneID" id="19882333"/>
<dbReference type="GO" id="GO:0042254">
    <property type="term" value="P:ribosome biogenesis"/>
    <property type="evidence" value="ECO:0007669"/>
    <property type="project" value="InterPro"/>
</dbReference>
<dbReference type="GO" id="GO:0022625">
    <property type="term" value="C:cytosolic large ribosomal subunit"/>
    <property type="evidence" value="ECO:0007669"/>
    <property type="project" value="UniProtKB-UniRule"/>
</dbReference>
<dbReference type="GO" id="GO:0030684">
    <property type="term" value="C:preribosome"/>
    <property type="evidence" value="ECO:0007669"/>
    <property type="project" value="EnsemblFungi"/>
</dbReference>
<sequence>MALGKTTKRVRKVEPVDPEAREAAIQKKIYNLANAIKIPPPINQFKTQLQGSDLDRLLDILRKYRPETKDEKIVRLQKTNPKEGPRPIILKFGLRHVVDLIEQKKLGLVVVAADVAPITLVISIPTLCKKFGIPYAIVPSKSVLGSLVHVKTSAVVGLEGVKPEDQKEFDDIVRICNALFMSQYEKHMTTVGGRIAQKAEL</sequence>
<dbReference type="Gene3D" id="3.30.1330.30">
    <property type="match status" value="1"/>
</dbReference>
<comment type="similarity">
    <text evidence="1 4">Belongs to the eukaryotic ribosomal protein eL8 family.</text>
</comment>
<accession>L2GM56</accession>
<dbReference type="OrthoDB" id="29563at2759"/>
<gene>
    <name evidence="6" type="ORF">VICG_01623</name>
</gene>
<evidence type="ECO:0000256" key="1">
    <source>
        <dbReference type="ARBA" id="ARBA00007337"/>
    </source>
</evidence>
<dbReference type="VEuPathDB" id="MicrosporidiaDB:VICG_01623"/>
<dbReference type="Pfam" id="PF01248">
    <property type="entry name" value="Ribosomal_L7Ae"/>
    <property type="match status" value="1"/>
</dbReference>
<keyword evidence="2 4" id="KW-0689">Ribosomal protein</keyword>
<dbReference type="PRINTS" id="PR00881">
    <property type="entry name" value="L7ARS6FAMILY"/>
</dbReference>
<evidence type="ECO:0000313" key="6">
    <source>
        <dbReference type="EMBL" id="ELA41382.1"/>
    </source>
</evidence>
<dbReference type="STRING" id="993615.L2GM56"/>
<organism evidence="6 7">
    <name type="scientific">Vittaforma corneae (strain ATCC 50505)</name>
    <name type="common">Microsporidian parasite</name>
    <name type="synonym">Nosema corneum</name>
    <dbReference type="NCBI Taxonomy" id="993615"/>
    <lineage>
        <taxon>Eukaryota</taxon>
        <taxon>Fungi</taxon>
        <taxon>Fungi incertae sedis</taxon>
        <taxon>Microsporidia</taxon>
        <taxon>Nosematidae</taxon>
        <taxon>Vittaforma</taxon>
    </lineage>
</organism>
<evidence type="ECO:0000259" key="5">
    <source>
        <dbReference type="Pfam" id="PF01248"/>
    </source>
</evidence>
<dbReference type="InterPro" id="IPR018492">
    <property type="entry name" value="Ribosomal_eL8/Nhp2"/>
</dbReference>
<dbReference type="InterPro" id="IPR050257">
    <property type="entry name" value="eL8/uL1-like"/>
</dbReference>
<dbReference type="PROSITE" id="PS01082">
    <property type="entry name" value="RIBOSOMAL_L7AE"/>
    <property type="match status" value="1"/>
</dbReference>
<evidence type="ECO:0000256" key="3">
    <source>
        <dbReference type="ARBA" id="ARBA00023274"/>
    </source>
</evidence>
<dbReference type="FunCoup" id="L2GM56">
    <property type="interactions" value="194"/>
</dbReference>
<dbReference type="AlphaFoldDB" id="L2GM56"/>
<dbReference type="InterPro" id="IPR029064">
    <property type="entry name" value="Ribosomal_eL30-like_sf"/>
</dbReference>
<dbReference type="OMA" id="TTLCLCG"/>
<dbReference type="HOGENOM" id="CLU_055193_1_1_1"/>
<keyword evidence="3 4" id="KW-0687">Ribonucleoprotein</keyword>
<evidence type="ECO:0000256" key="2">
    <source>
        <dbReference type="ARBA" id="ARBA00022980"/>
    </source>
</evidence>
<dbReference type="InParanoid" id="L2GM56"/>
<dbReference type="InterPro" id="IPR004037">
    <property type="entry name" value="Ribosomal_eL8-like_CS"/>
</dbReference>
<feature type="domain" description="Ribosomal protein eL8/eL30/eS12/Gadd45" evidence="5">
    <location>
        <begin position="90"/>
        <end position="168"/>
    </location>
</feature>
<dbReference type="RefSeq" id="XP_007605068.1">
    <property type="nucleotide sequence ID" value="XM_007605006.1"/>
</dbReference>
<proteinExistence type="inferred from homology"/>
<comment type="function">
    <text evidence="4">Component of the ribosome.</text>
</comment>
<reference evidence="7" key="1">
    <citation type="submission" date="2011-05" db="EMBL/GenBank/DDBJ databases">
        <title>The genome sequence of Vittaforma corneae strain ATCC 50505.</title>
        <authorList>
            <consortium name="The Broad Institute Genome Sequencing Platform"/>
            <person name="Cuomo C."/>
            <person name="Didier E."/>
            <person name="Bowers L."/>
            <person name="Young S.K."/>
            <person name="Zeng Q."/>
            <person name="Gargeya S."/>
            <person name="Fitzgerald M."/>
            <person name="Haas B."/>
            <person name="Abouelleil A."/>
            <person name="Alvarado L."/>
            <person name="Arachchi H.M."/>
            <person name="Berlin A."/>
            <person name="Chapman S.B."/>
            <person name="Gearin G."/>
            <person name="Goldberg J."/>
            <person name="Griggs A."/>
            <person name="Gujja S."/>
            <person name="Hansen M."/>
            <person name="Heiman D."/>
            <person name="Howarth C."/>
            <person name="Larimer J."/>
            <person name="Lui A."/>
            <person name="MacDonald P.J.P."/>
            <person name="McCowen C."/>
            <person name="Montmayeur A."/>
            <person name="Murphy C."/>
            <person name="Neiman D."/>
            <person name="Pearson M."/>
            <person name="Priest M."/>
            <person name="Roberts A."/>
            <person name="Saif S."/>
            <person name="Shea T."/>
            <person name="Sisk P."/>
            <person name="Stolte C."/>
            <person name="Sykes S."/>
            <person name="Wortman J."/>
            <person name="Nusbaum C."/>
            <person name="Birren B."/>
        </authorList>
    </citation>
    <scope>NUCLEOTIDE SEQUENCE [LARGE SCALE GENOMIC DNA]</scope>
    <source>
        <strain evidence="7">ATCC 50505</strain>
    </source>
</reference>
<evidence type="ECO:0000313" key="7">
    <source>
        <dbReference type="Proteomes" id="UP000011082"/>
    </source>
</evidence>
<dbReference type="GO" id="GO:0003723">
    <property type="term" value="F:RNA binding"/>
    <property type="evidence" value="ECO:0007669"/>
    <property type="project" value="UniProtKB-UniRule"/>
</dbReference>
<name>L2GM56_VITCO</name>